<dbReference type="RefSeq" id="WP_130829361.1">
    <property type="nucleotide sequence ID" value="NZ_SDIK01000005.1"/>
</dbReference>
<keyword evidence="3 6" id="KW-0489">Methyltransferase</keyword>
<protein>
    <recommendedName>
        <fullName evidence="6">Ribosomal protein L11 methyltransferase</fullName>
        <shortName evidence="6">L11 Mtase</shortName>
        <ecNumber evidence="6">2.1.1.-</ecNumber>
    </recommendedName>
</protein>
<feature type="binding site" evidence="6">
    <location>
        <position position="225"/>
    </location>
    <ligand>
        <name>S-adenosyl-L-methionine</name>
        <dbReference type="ChEBI" id="CHEBI:59789"/>
    </ligand>
</feature>
<proteinExistence type="inferred from homology"/>
<dbReference type="PANTHER" id="PTHR43648">
    <property type="entry name" value="ELECTRON TRANSFER FLAVOPROTEIN BETA SUBUNIT LYSINE METHYLTRANSFERASE"/>
    <property type="match status" value="1"/>
</dbReference>
<dbReference type="HAMAP" id="MF_00735">
    <property type="entry name" value="Methyltr_PrmA"/>
    <property type="match status" value="1"/>
</dbReference>
<name>A0A5C8GQ21_9BACT</name>
<comment type="caution">
    <text evidence="7">The sequence shown here is derived from an EMBL/GenBank/DDBJ whole genome shotgun (WGS) entry which is preliminary data.</text>
</comment>
<keyword evidence="5 6" id="KW-0949">S-adenosyl-L-methionine</keyword>
<dbReference type="SUPFAM" id="SSF53335">
    <property type="entry name" value="S-adenosyl-L-methionine-dependent methyltransferases"/>
    <property type="match status" value="1"/>
</dbReference>
<comment type="catalytic activity">
    <reaction evidence="6">
        <text>L-lysyl-[protein] + 3 S-adenosyl-L-methionine = N(6),N(6),N(6)-trimethyl-L-lysyl-[protein] + 3 S-adenosyl-L-homocysteine + 3 H(+)</text>
        <dbReference type="Rhea" id="RHEA:54192"/>
        <dbReference type="Rhea" id="RHEA-COMP:9752"/>
        <dbReference type="Rhea" id="RHEA-COMP:13826"/>
        <dbReference type="ChEBI" id="CHEBI:15378"/>
        <dbReference type="ChEBI" id="CHEBI:29969"/>
        <dbReference type="ChEBI" id="CHEBI:57856"/>
        <dbReference type="ChEBI" id="CHEBI:59789"/>
        <dbReference type="ChEBI" id="CHEBI:61961"/>
    </reaction>
</comment>
<evidence type="ECO:0000313" key="7">
    <source>
        <dbReference type="EMBL" id="TXJ63383.1"/>
    </source>
</evidence>
<evidence type="ECO:0000256" key="6">
    <source>
        <dbReference type="HAMAP-Rule" id="MF_00735"/>
    </source>
</evidence>
<dbReference type="OrthoDB" id="9785995at2"/>
<feature type="binding site" evidence="6">
    <location>
        <position position="160"/>
    </location>
    <ligand>
        <name>S-adenosyl-L-methionine</name>
        <dbReference type="ChEBI" id="CHEBI:59789"/>
    </ligand>
</feature>
<dbReference type="PANTHER" id="PTHR43648:SF1">
    <property type="entry name" value="ELECTRON TRANSFER FLAVOPROTEIN BETA SUBUNIT LYSINE METHYLTRANSFERASE"/>
    <property type="match status" value="1"/>
</dbReference>
<keyword evidence="7" id="KW-0687">Ribonucleoprotein</keyword>
<dbReference type="GO" id="GO:0008276">
    <property type="term" value="F:protein methyltransferase activity"/>
    <property type="evidence" value="ECO:0007669"/>
    <property type="project" value="UniProtKB-UniRule"/>
</dbReference>
<sequence length="289" mass="32388">MNYIEIKFYLSPDSSTARDLLTAIAGETGCESFIENNGAVIAYCQEENFDELILNKALADFPLPNTKISFTTSKVEDRNWNEEWEQNNFKPIIIEHKCLICNTKDVLQAKKSALNDNSHPLIIEINPCKAFGTGTHETTQMIVSQLFNMDLKGKSVLDCGCGTGILGIVASKLGARKVCAYDVDSWSVKNTIDNMKQNDVTLKVLEGNKHVINKFETNFDVILANINRNIVLDDMDSLAAVLNKDGFLILSGFYTEDNELILDKAKSLNLRLCLQKEEHRWCCLVLQPA</sequence>
<dbReference type="InterPro" id="IPR050078">
    <property type="entry name" value="Ribosomal_L11_MeTrfase_PrmA"/>
</dbReference>
<comment type="subcellular location">
    <subcellularLocation>
        <location evidence="6">Cytoplasm</location>
    </subcellularLocation>
</comment>
<keyword evidence="8" id="KW-1185">Reference proteome</keyword>
<comment type="similarity">
    <text evidence="1 6">Belongs to the methyltransferase superfamily. PrmA family.</text>
</comment>
<dbReference type="GO" id="GO:0032259">
    <property type="term" value="P:methylation"/>
    <property type="evidence" value="ECO:0007669"/>
    <property type="project" value="UniProtKB-KW"/>
</dbReference>
<evidence type="ECO:0000256" key="4">
    <source>
        <dbReference type="ARBA" id="ARBA00022679"/>
    </source>
</evidence>
<dbReference type="CDD" id="cd02440">
    <property type="entry name" value="AdoMet_MTases"/>
    <property type="match status" value="1"/>
</dbReference>
<evidence type="ECO:0000256" key="3">
    <source>
        <dbReference type="ARBA" id="ARBA00022603"/>
    </source>
</evidence>
<gene>
    <name evidence="6" type="primary">prmA</name>
    <name evidence="7" type="ORF">ETF27_00460</name>
</gene>
<reference evidence="8" key="1">
    <citation type="submission" date="2019-05" db="EMBL/GenBank/DDBJ databases">
        <title>Prevotella brunnea sp. nov., isolated from a wound of a patient.</title>
        <authorList>
            <person name="Buhl M."/>
        </authorList>
    </citation>
    <scope>NUCLEOTIDE SEQUENCE [LARGE SCALE GENOMIC DNA]</scope>
    <source>
        <strain evidence="8">A2672</strain>
    </source>
</reference>
<dbReference type="GO" id="GO:0005840">
    <property type="term" value="C:ribosome"/>
    <property type="evidence" value="ECO:0007669"/>
    <property type="project" value="UniProtKB-KW"/>
</dbReference>
<dbReference type="NCBIfam" id="NF001785">
    <property type="entry name" value="PRK00517.2-2"/>
    <property type="match status" value="1"/>
</dbReference>
<dbReference type="Proteomes" id="UP000321612">
    <property type="component" value="Unassembled WGS sequence"/>
</dbReference>
<organism evidence="7 8">
    <name type="scientific">Prevotella brunnea</name>
    <dbReference type="NCBI Taxonomy" id="2508867"/>
    <lineage>
        <taxon>Bacteria</taxon>
        <taxon>Pseudomonadati</taxon>
        <taxon>Bacteroidota</taxon>
        <taxon>Bacteroidia</taxon>
        <taxon>Bacteroidales</taxon>
        <taxon>Prevotellaceae</taxon>
        <taxon>Prevotella</taxon>
    </lineage>
</organism>
<evidence type="ECO:0000256" key="2">
    <source>
        <dbReference type="ARBA" id="ARBA00022490"/>
    </source>
</evidence>
<dbReference type="EMBL" id="SDIK01000005">
    <property type="protein sequence ID" value="TXJ63383.1"/>
    <property type="molecule type" value="Genomic_DNA"/>
</dbReference>
<comment type="function">
    <text evidence="6">Methylates ribosomal protein L11.</text>
</comment>
<dbReference type="EC" id="2.1.1.-" evidence="6"/>
<dbReference type="AlphaFoldDB" id="A0A5C8GQ21"/>
<keyword evidence="7" id="KW-0689">Ribosomal protein</keyword>
<dbReference type="Pfam" id="PF06325">
    <property type="entry name" value="PrmA"/>
    <property type="match status" value="1"/>
</dbReference>
<evidence type="ECO:0000256" key="1">
    <source>
        <dbReference type="ARBA" id="ARBA00009741"/>
    </source>
</evidence>
<evidence type="ECO:0000313" key="8">
    <source>
        <dbReference type="Proteomes" id="UP000321612"/>
    </source>
</evidence>
<dbReference type="GO" id="GO:0005737">
    <property type="term" value="C:cytoplasm"/>
    <property type="evidence" value="ECO:0007669"/>
    <property type="project" value="UniProtKB-SubCell"/>
</dbReference>
<feature type="binding site" evidence="6">
    <location>
        <position position="182"/>
    </location>
    <ligand>
        <name>S-adenosyl-L-methionine</name>
        <dbReference type="ChEBI" id="CHEBI:59789"/>
    </ligand>
</feature>
<dbReference type="PIRSF" id="PIRSF000401">
    <property type="entry name" value="RPL11_MTase"/>
    <property type="match status" value="1"/>
</dbReference>
<keyword evidence="2 6" id="KW-0963">Cytoplasm</keyword>
<keyword evidence="4 6" id="KW-0808">Transferase</keyword>
<dbReference type="Gene3D" id="3.40.50.150">
    <property type="entry name" value="Vaccinia Virus protein VP39"/>
    <property type="match status" value="1"/>
</dbReference>
<dbReference type="InterPro" id="IPR029063">
    <property type="entry name" value="SAM-dependent_MTases_sf"/>
</dbReference>
<accession>A0A5C8GQ21</accession>
<feature type="binding site" evidence="6">
    <location>
        <position position="139"/>
    </location>
    <ligand>
        <name>S-adenosyl-L-methionine</name>
        <dbReference type="ChEBI" id="CHEBI:59789"/>
    </ligand>
</feature>
<dbReference type="InterPro" id="IPR004498">
    <property type="entry name" value="Ribosomal_PrmA_MeTrfase"/>
</dbReference>
<evidence type="ECO:0000256" key="5">
    <source>
        <dbReference type="ARBA" id="ARBA00022691"/>
    </source>
</evidence>